<dbReference type="EC" id="2.3.1.39" evidence="1"/>
<comment type="caution">
    <text evidence="7">The sequence shown here is derived from an EMBL/GenBank/DDBJ whole genome shotgun (WGS) entry which is preliminary data.</text>
</comment>
<dbReference type="InterPro" id="IPR016036">
    <property type="entry name" value="Malonyl_transacylase_ACP-bd"/>
</dbReference>
<dbReference type="Pfam" id="PF00698">
    <property type="entry name" value="Acyl_transf_1"/>
    <property type="match status" value="1"/>
</dbReference>
<accession>A0ABS1DGK6</accession>
<dbReference type="Gene3D" id="3.40.366.10">
    <property type="entry name" value="Malonyl-Coenzyme A Acyl Carrier Protein, domain 2"/>
    <property type="match status" value="1"/>
</dbReference>
<dbReference type="Proteomes" id="UP001296873">
    <property type="component" value="Unassembled WGS sequence"/>
</dbReference>
<dbReference type="Gene3D" id="3.30.70.250">
    <property type="entry name" value="Malonyl-CoA ACP transacylase, ACP-binding"/>
    <property type="match status" value="1"/>
</dbReference>
<keyword evidence="2" id="KW-0808">Transferase</keyword>
<evidence type="ECO:0000256" key="4">
    <source>
        <dbReference type="ARBA" id="ARBA00048462"/>
    </source>
</evidence>
<evidence type="ECO:0000313" key="7">
    <source>
        <dbReference type="EMBL" id="MBK1668974.1"/>
    </source>
</evidence>
<gene>
    <name evidence="7" type="ORF">CKO28_13130</name>
</gene>
<dbReference type="PANTHER" id="PTHR42681">
    <property type="entry name" value="MALONYL-COA-ACYL CARRIER PROTEIN TRANSACYLASE, MITOCHONDRIAL"/>
    <property type="match status" value="1"/>
</dbReference>
<feature type="compositionally biased region" description="Pro residues" evidence="5">
    <location>
        <begin position="18"/>
        <end position="33"/>
    </location>
</feature>
<comment type="catalytic activity">
    <reaction evidence="4">
        <text>holo-[ACP] + malonyl-CoA = malonyl-[ACP] + CoA</text>
        <dbReference type="Rhea" id="RHEA:41792"/>
        <dbReference type="Rhea" id="RHEA-COMP:9623"/>
        <dbReference type="Rhea" id="RHEA-COMP:9685"/>
        <dbReference type="ChEBI" id="CHEBI:57287"/>
        <dbReference type="ChEBI" id="CHEBI:57384"/>
        <dbReference type="ChEBI" id="CHEBI:64479"/>
        <dbReference type="ChEBI" id="CHEBI:78449"/>
        <dbReference type="EC" id="2.3.1.39"/>
    </reaction>
</comment>
<dbReference type="SUPFAM" id="SSF52151">
    <property type="entry name" value="FabD/lysophospholipase-like"/>
    <property type="match status" value="1"/>
</dbReference>
<evidence type="ECO:0000256" key="5">
    <source>
        <dbReference type="SAM" id="MobiDB-lite"/>
    </source>
</evidence>
<evidence type="ECO:0000313" key="8">
    <source>
        <dbReference type="Proteomes" id="UP001296873"/>
    </source>
</evidence>
<evidence type="ECO:0000259" key="6">
    <source>
        <dbReference type="SMART" id="SM00827"/>
    </source>
</evidence>
<dbReference type="InterPro" id="IPR016035">
    <property type="entry name" value="Acyl_Trfase/lysoPLipase"/>
</dbReference>
<protein>
    <recommendedName>
        <fullName evidence="1">[acyl-carrier-protein] S-malonyltransferase</fullName>
        <ecNumber evidence="1">2.3.1.39</ecNumber>
    </recommendedName>
</protein>
<feature type="domain" description="Malonyl-CoA:ACP transacylase (MAT)" evidence="6">
    <location>
        <begin position="62"/>
        <end position="359"/>
    </location>
</feature>
<proteinExistence type="predicted"/>
<dbReference type="EMBL" id="NRRL01000035">
    <property type="protein sequence ID" value="MBK1668974.1"/>
    <property type="molecule type" value="Genomic_DNA"/>
</dbReference>
<evidence type="ECO:0000256" key="1">
    <source>
        <dbReference type="ARBA" id="ARBA00013258"/>
    </source>
</evidence>
<reference evidence="7 8" key="1">
    <citation type="journal article" date="2020" name="Microorganisms">
        <title>Osmotic Adaptation and Compatible Solute Biosynthesis of Phototrophic Bacteria as Revealed from Genome Analyses.</title>
        <authorList>
            <person name="Imhoff J.F."/>
            <person name="Rahn T."/>
            <person name="Kunzel S."/>
            <person name="Keller A."/>
            <person name="Neulinger S.C."/>
        </authorList>
    </citation>
    <scope>NUCLEOTIDE SEQUENCE [LARGE SCALE GENOMIC DNA]</scope>
    <source>
        <strain evidence="7 8">DSM 9895</strain>
    </source>
</reference>
<dbReference type="InterPro" id="IPR050858">
    <property type="entry name" value="Mal-CoA-ACP_Trans/PKS_FabD"/>
</dbReference>
<dbReference type="SMART" id="SM00827">
    <property type="entry name" value="PKS_AT"/>
    <property type="match status" value="1"/>
</dbReference>
<dbReference type="SUPFAM" id="SSF55048">
    <property type="entry name" value="Probable ACP-binding domain of malonyl-CoA ACP transacylase"/>
    <property type="match status" value="1"/>
</dbReference>
<evidence type="ECO:0000256" key="3">
    <source>
        <dbReference type="ARBA" id="ARBA00023315"/>
    </source>
</evidence>
<feature type="region of interest" description="Disordered" evidence="5">
    <location>
        <begin position="1"/>
        <end position="53"/>
    </location>
</feature>
<dbReference type="PANTHER" id="PTHR42681:SF1">
    <property type="entry name" value="MALONYL-COA-ACYL CARRIER PROTEIN TRANSACYLASE, MITOCHONDRIAL"/>
    <property type="match status" value="1"/>
</dbReference>
<keyword evidence="3" id="KW-0012">Acyltransferase</keyword>
<name>A0ABS1DGK6_9PROT</name>
<dbReference type="InterPro" id="IPR014043">
    <property type="entry name" value="Acyl_transferase_dom"/>
</dbReference>
<evidence type="ECO:0000256" key="2">
    <source>
        <dbReference type="ARBA" id="ARBA00022679"/>
    </source>
</evidence>
<organism evidence="7 8">
    <name type="scientific">Rhodovibrio sodomensis</name>
    <dbReference type="NCBI Taxonomy" id="1088"/>
    <lineage>
        <taxon>Bacteria</taxon>
        <taxon>Pseudomonadati</taxon>
        <taxon>Pseudomonadota</taxon>
        <taxon>Alphaproteobacteria</taxon>
        <taxon>Rhodospirillales</taxon>
        <taxon>Rhodovibrionaceae</taxon>
        <taxon>Rhodovibrio</taxon>
    </lineage>
</organism>
<dbReference type="InterPro" id="IPR001227">
    <property type="entry name" value="Ac_transferase_dom_sf"/>
</dbReference>
<sequence>MPRVAGPPGRAVSRRPATKPPATKPSGPEPSGPEPSGARRPSPGAPDPAPPERRSFMTRAFIFPGRGAETIGMGLHYVQAYPSARYVFQEIDEALGQELSRLIFEGPEDELADPENADPAMLAVSLAGVKALEAQGDLWLSETGKFVAGHGRGELTALAAVDALSAGEAAKWLRARARAVWSAYPRAKGAICTVHGLDLATVKALAEAAGKQGVCELARDDAPDSHAVSGERTAVEAFVAAAAKKGGETQFLDGIPPLHCPLMDPAVAQLQETLADLPVAPPKLPLVSNVTAYALESPDEIRNRLAEQVARPIRWRESVEYMTDHGVTEFLEIGHGDDLSTYVRAISGSHEAHAIEDAQDIERALDDVL</sequence>
<keyword evidence="8" id="KW-1185">Reference proteome</keyword>